<dbReference type="AlphaFoldDB" id="A0A8H7AJF5"/>
<proteinExistence type="predicted"/>
<organism evidence="2 3">
    <name type="scientific">Endocarpon pusillum</name>
    <dbReference type="NCBI Taxonomy" id="364733"/>
    <lineage>
        <taxon>Eukaryota</taxon>
        <taxon>Fungi</taxon>
        <taxon>Dikarya</taxon>
        <taxon>Ascomycota</taxon>
        <taxon>Pezizomycotina</taxon>
        <taxon>Eurotiomycetes</taxon>
        <taxon>Chaetothyriomycetidae</taxon>
        <taxon>Verrucariales</taxon>
        <taxon>Verrucariaceae</taxon>
        <taxon>Endocarpon</taxon>
    </lineage>
</organism>
<dbReference type="Proteomes" id="UP000606974">
    <property type="component" value="Unassembled WGS sequence"/>
</dbReference>
<feature type="compositionally biased region" description="Basic and acidic residues" evidence="1">
    <location>
        <begin position="104"/>
        <end position="118"/>
    </location>
</feature>
<feature type="region of interest" description="Disordered" evidence="1">
    <location>
        <begin position="96"/>
        <end position="118"/>
    </location>
</feature>
<name>A0A8H7AJF5_9EURO</name>
<comment type="caution">
    <text evidence="2">The sequence shown here is derived from an EMBL/GenBank/DDBJ whole genome shotgun (WGS) entry which is preliminary data.</text>
</comment>
<gene>
    <name evidence="2" type="ORF">GJ744_009572</name>
</gene>
<protein>
    <submittedName>
        <fullName evidence="2">Uncharacterized protein</fullName>
    </submittedName>
</protein>
<evidence type="ECO:0000313" key="2">
    <source>
        <dbReference type="EMBL" id="KAF7508131.1"/>
    </source>
</evidence>
<keyword evidence="3" id="KW-1185">Reference proteome</keyword>
<accession>A0A8H7AJF5</accession>
<evidence type="ECO:0000256" key="1">
    <source>
        <dbReference type="SAM" id="MobiDB-lite"/>
    </source>
</evidence>
<feature type="compositionally biased region" description="Gly residues" evidence="1">
    <location>
        <begin position="30"/>
        <end position="45"/>
    </location>
</feature>
<dbReference type="EMBL" id="JAACFV010000058">
    <property type="protein sequence ID" value="KAF7508131.1"/>
    <property type="molecule type" value="Genomic_DNA"/>
</dbReference>
<reference evidence="2" key="1">
    <citation type="submission" date="2020-02" db="EMBL/GenBank/DDBJ databases">
        <authorList>
            <person name="Palmer J.M."/>
        </authorList>
    </citation>
    <scope>NUCLEOTIDE SEQUENCE</scope>
    <source>
        <strain evidence="2">EPUS1.4</strain>
        <tissue evidence="2">Thallus</tissue>
    </source>
</reference>
<dbReference type="OrthoDB" id="1898716at2759"/>
<sequence>MDTPISALPSRFVADNLLPSPSSFYPDWGFGSGAGSGSGRGGSGGHDSNMLPSPLTFPTPVVQVGAPLGWGRAAATSTGLGTESGFAVGEKRKDFTGAGAAGWSDDRAEGETAKKIKT</sequence>
<evidence type="ECO:0000313" key="3">
    <source>
        <dbReference type="Proteomes" id="UP000606974"/>
    </source>
</evidence>
<feature type="region of interest" description="Disordered" evidence="1">
    <location>
        <begin position="28"/>
        <end position="56"/>
    </location>
</feature>